<dbReference type="OrthoDB" id="1724632at2759"/>
<dbReference type="InterPro" id="IPR004739">
    <property type="entry name" value="GMP_synth_GATase"/>
</dbReference>
<evidence type="ECO:0000256" key="5">
    <source>
        <dbReference type="ARBA" id="ARBA00022741"/>
    </source>
</evidence>
<evidence type="ECO:0000313" key="13">
    <source>
        <dbReference type="EMBL" id="KJE97231.1"/>
    </source>
</evidence>
<keyword evidence="8 11" id="KW-0067">ATP-binding</keyword>
<dbReference type="Pfam" id="PF00958">
    <property type="entry name" value="GMP_synt_C"/>
    <property type="match status" value="1"/>
</dbReference>
<dbReference type="SUPFAM" id="SSF52317">
    <property type="entry name" value="Class I glutamine amidotransferase-like"/>
    <property type="match status" value="1"/>
</dbReference>
<dbReference type="UniPathway" id="UPA00189">
    <property type="reaction ID" value="UER00296"/>
</dbReference>
<feature type="domain" description="GMPS ATP-PPase" evidence="12">
    <location>
        <begin position="205"/>
        <end position="420"/>
    </location>
</feature>
<name>A0A0D2UQF4_CAPO3</name>
<dbReference type="NCBIfam" id="NF000848">
    <property type="entry name" value="PRK00074.1"/>
    <property type="match status" value="1"/>
</dbReference>
<dbReference type="eggNOG" id="KOG1622">
    <property type="taxonomic scope" value="Eukaryota"/>
</dbReference>
<dbReference type="PROSITE" id="PS51553">
    <property type="entry name" value="GMPS_ATP_PPASE"/>
    <property type="match status" value="1"/>
</dbReference>
<dbReference type="Gene3D" id="3.40.50.880">
    <property type="match status" value="1"/>
</dbReference>
<dbReference type="PROSITE" id="PS51273">
    <property type="entry name" value="GATASE_TYPE_1"/>
    <property type="match status" value="1"/>
</dbReference>
<dbReference type="FunFam" id="3.40.50.620:FF:000044">
    <property type="entry name" value="GMP synthase [glutamine-hydrolyzing]"/>
    <property type="match status" value="1"/>
</dbReference>
<dbReference type="PANTHER" id="PTHR11922:SF2">
    <property type="entry name" value="GMP SYNTHASE [GLUTAMINE-HYDROLYZING]"/>
    <property type="match status" value="1"/>
</dbReference>
<evidence type="ECO:0000256" key="6">
    <source>
        <dbReference type="ARBA" id="ARBA00022749"/>
    </source>
</evidence>
<dbReference type="InterPro" id="IPR001674">
    <property type="entry name" value="GMP_synth_C"/>
</dbReference>
<dbReference type="SUPFAM" id="SSF52402">
    <property type="entry name" value="Adenine nucleotide alpha hydrolases-like"/>
    <property type="match status" value="1"/>
</dbReference>
<dbReference type="CDD" id="cd01742">
    <property type="entry name" value="GATase1_GMP_Synthase"/>
    <property type="match status" value="1"/>
</dbReference>
<dbReference type="InterPro" id="IPR025777">
    <property type="entry name" value="GMPS_ATP_PPase_dom"/>
</dbReference>
<evidence type="ECO:0000256" key="1">
    <source>
        <dbReference type="ARBA" id="ARBA00005153"/>
    </source>
</evidence>
<dbReference type="FunFam" id="3.30.300.10:FF:000008">
    <property type="entry name" value="GMP synthase [glutamine-hydrolyzing]"/>
    <property type="match status" value="1"/>
</dbReference>
<comment type="pathway">
    <text evidence="1">Purine metabolism; GMP biosynthesis; GMP from XMP (L-Gln route): step 1/1.</text>
</comment>
<accession>A0A0D2UQF4</accession>
<evidence type="ECO:0000256" key="8">
    <source>
        <dbReference type="ARBA" id="ARBA00022840"/>
    </source>
</evidence>
<dbReference type="GO" id="GO:0003921">
    <property type="term" value="F:GMP synthase activity"/>
    <property type="evidence" value="ECO:0007669"/>
    <property type="project" value="InterPro"/>
</dbReference>
<reference evidence="14" key="1">
    <citation type="submission" date="2011-02" db="EMBL/GenBank/DDBJ databases">
        <title>The Genome Sequence of Capsaspora owczarzaki ATCC 30864.</title>
        <authorList>
            <person name="Russ C."/>
            <person name="Cuomo C."/>
            <person name="Burger G."/>
            <person name="Gray M.W."/>
            <person name="Holland P.W.H."/>
            <person name="King N."/>
            <person name="Lang F.B.F."/>
            <person name="Roger A.J."/>
            <person name="Ruiz-Trillo I."/>
            <person name="Young S.K."/>
            <person name="Zeng Q."/>
            <person name="Gargeya S."/>
            <person name="Alvarado L."/>
            <person name="Berlin A."/>
            <person name="Chapman S.B."/>
            <person name="Chen Z."/>
            <person name="Freedman E."/>
            <person name="Gellesch M."/>
            <person name="Goldberg J."/>
            <person name="Griggs A."/>
            <person name="Gujja S."/>
            <person name="Heilman E."/>
            <person name="Heiman D."/>
            <person name="Howarth C."/>
            <person name="Mehta T."/>
            <person name="Neiman D."/>
            <person name="Pearson M."/>
            <person name="Roberts A."/>
            <person name="Saif S."/>
            <person name="Shea T."/>
            <person name="Shenoy N."/>
            <person name="Sisk P."/>
            <person name="Stolte C."/>
            <person name="Sykes S."/>
            <person name="White J."/>
            <person name="Yandava C."/>
            <person name="Haas B."/>
            <person name="Nusbaum C."/>
            <person name="Birren B."/>
        </authorList>
    </citation>
    <scope>NUCLEOTIDE SEQUENCE</scope>
    <source>
        <strain evidence="14">ATCC 30864</strain>
    </source>
</reference>
<dbReference type="SUPFAM" id="SSF54810">
    <property type="entry name" value="GMP synthetase C-terminal dimerisation domain"/>
    <property type="match status" value="2"/>
</dbReference>
<dbReference type="PRINTS" id="PR00096">
    <property type="entry name" value="GATASE"/>
</dbReference>
<dbReference type="PRINTS" id="PR00097">
    <property type="entry name" value="ANTSNTHASEII"/>
</dbReference>
<keyword evidence="14" id="KW-1185">Reference proteome</keyword>
<keyword evidence="5 11" id="KW-0547">Nucleotide-binding</keyword>
<evidence type="ECO:0000313" key="14">
    <source>
        <dbReference type="Proteomes" id="UP000008743"/>
    </source>
</evidence>
<feature type="non-terminal residue" evidence="13">
    <location>
        <position position="1"/>
    </location>
</feature>
<dbReference type="Gene3D" id="3.40.50.620">
    <property type="entry name" value="HUPs"/>
    <property type="match status" value="1"/>
</dbReference>
<dbReference type="EC" id="6.3.5.2" evidence="3"/>
<sequence>MSHHPHAAVAPPSEVVVILDAGAQYGKVIDRKVRELNVATELLPLNTPIDVLKAGNYKAVIISGGPSSVYSENAPKYDPALLDIGIPLLGICYGMQLCNLHFGGTVVRKEQREDGQDEILVETDSPLFKNLAREQQVLLTHGDSIDQVAPGFRVSARSGVLVSAIEDPKRRIYGVQFHPEVELSTNGKEMIRNFLFECAGCTGSYTIEDREDVCIKEIQSLVGDKKVLVLVSGGVDSSVCAALLTKAINPDRVVALHIDNGFMRQDESKLVSVSLGHLGLNLRVVDASETFYNATTTITARDRVTKYETKKLKETTAPEEKRKIVGDTFMRVAETAVKDLNLRPEDVYLAQGTLRPDLIESASSLASSAADAIKTHHNDTELVRELRKLGRVIEPLKDYHKDEVRELGKKLGLPTEMVMRQPFPGPGLVVRILCTEKPFIDASFDATNQLLKDIVNTRAISSDRQAVRDRIVSSINGDPSWLHEDHGLSVTLLPVMTVGVQGDGRTYSYIAALSLAKPASGAADWKKLFAFAKLIPKVCHNINRVVYVFGEPVDRPIRRISVTHLTPDVVDQLRAADAVVNRHLLEANLVTALSQVPVIVFPVDFEDGKGSPGLASEEGAVISPRRSIAIRTFITNDFMTGVPAVPGRDIPEDVLSKMVAEVLAATPNISRVVYDLTSKPPGTTEWE</sequence>
<organism evidence="13 14">
    <name type="scientific">Capsaspora owczarzaki (strain ATCC 30864)</name>
    <dbReference type="NCBI Taxonomy" id="595528"/>
    <lineage>
        <taxon>Eukaryota</taxon>
        <taxon>Filasterea</taxon>
        <taxon>Capsaspora</taxon>
    </lineage>
</organism>
<dbReference type="Pfam" id="PF00117">
    <property type="entry name" value="GATase"/>
    <property type="match status" value="1"/>
</dbReference>
<dbReference type="InterPro" id="IPR014729">
    <property type="entry name" value="Rossmann-like_a/b/a_fold"/>
</dbReference>
<feature type="binding site" evidence="11">
    <location>
        <begin position="232"/>
        <end position="238"/>
    </location>
    <ligand>
        <name>ATP</name>
        <dbReference type="ChEBI" id="CHEBI:30616"/>
    </ligand>
</feature>
<dbReference type="InterPro" id="IPR029062">
    <property type="entry name" value="Class_I_gatase-like"/>
</dbReference>
<proteinExistence type="predicted"/>
<dbReference type="FunFam" id="3.40.50.880:FF:000013">
    <property type="entry name" value="GMP synthase [glutamine-hydrolyzing]"/>
    <property type="match status" value="1"/>
</dbReference>
<keyword evidence="6 11" id="KW-0332">GMP biosynthesis</keyword>
<dbReference type="Gene3D" id="3.30.300.10">
    <property type="match status" value="2"/>
</dbReference>
<dbReference type="GO" id="GO:0005829">
    <property type="term" value="C:cytosol"/>
    <property type="evidence" value="ECO:0007669"/>
    <property type="project" value="TreeGrafter"/>
</dbReference>
<dbReference type="PANTHER" id="PTHR11922">
    <property type="entry name" value="GMP SYNTHASE-RELATED"/>
    <property type="match status" value="1"/>
</dbReference>
<dbReference type="GO" id="GO:0005524">
    <property type="term" value="F:ATP binding"/>
    <property type="evidence" value="ECO:0007669"/>
    <property type="project" value="UniProtKB-UniRule"/>
</dbReference>
<dbReference type="NCBIfam" id="TIGR00888">
    <property type="entry name" value="guaA_Nterm"/>
    <property type="match status" value="1"/>
</dbReference>
<dbReference type="Proteomes" id="UP000008743">
    <property type="component" value="Unassembled WGS sequence"/>
</dbReference>
<evidence type="ECO:0000259" key="12">
    <source>
        <dbReference type="PROSITE" id="PS51553"/>
    </source>
</evidence>
<keyword evidence="9" id="KW-0315">Glutamine amidotransferase</keyword>
<evidence type="ECO:0000256" key="4">
    <source>
        <dbReference type="ARBA" id="ARBA00022598"/>
    </source>
</evidence>
<evidence type="ECO:0000256" key="2">
    <source>
        <dbReference type="ARBA" id="ARBA00011738"/>
    </source>
</evidence>
<evidence type="ECO:0000256" key="9">
    <source>
        <dbReference type="ARBA" id="ARBA00022962"/>
    </source>
</evidence>
<dbReference type="InterPro" id="IPR022310">
    <property type="entry name" value="NAD/GMP_synthase"/>
</dbReference>
<evidence type="ECO:0000256" key="3">
    <source>
        <dbReference type="ARBA" id="ARBA00012746"/>
    </source>
</evidence>
<dbReference type="PhylomeDB" id="A0A0D2UQF4"/>
<dbReference type="Pfam" id="PF02540">
    <property type="entry name" value="NAD_synthase"/>
    <property type="match status" value="1"/>
</dbReference>
<dbReference type="CDD" id="cd01997">
    <property type="entry name" value="GMP_synthase_C"/>
    <property type="match status" value="1"/>
</dbReference>
<gene>
    <name evidence="13" type="ORF">CAOG_007673</name>
</gene>
<dbReference type="OMA" id="VVMSHFD"/>
<keyword evidence="4" id="KW-0436">Ligase</keyword>
<evidence type="ECO:0000256" key="11">
    <source>
        <dbReference type="PROSITE-ProRule" id="PRU00886"/>
    </source>
</evidence>
<dbReference type="AlphaFoldDB" id="A0A0D2UQF4"/>
<dbReference type="EMBL" id="KE346373">
    <property type="protein sequence ID" value="KJE97231.1"/>
    <property type="molecule type" value="Genomic_DNA"/>
</dbReference>
<evidence type="ECO:0000256" key="10">
    <source>
        <dbReference type="ARBA" id="ARBA00031356"/>
    </source>
</evidence>
<keyword evidence="7 11" id="KW-0658">Purine biosynthesis</keyword>
<dbReference type="InterPro" id="IPR017926">
    <property type="entry name" value="GATASE"/>
</dbReference>
<evidence type="ECO:0000256" key="7">
    <source>
        <dbReference type="ARBA" id="ARBA00022755"/>
    </source>
</evidence>
<protein>
    <recommendedName>
        <fullName evidence="3">GMP synthase (glutamine-hydrolyzing)</fullName>
        <ecNumber evidence="3">6.3.5.2</ecNumber>
    </recommendedName>
    <alternativeName>
        <fullName evidence="10">Glutamine amidotransferase</fullName>
    </alternativeName>
</protein>
<comment type="subunit">
    <text evidence="2">Homodimer.</text>
</comment>
<dbReference type="RefSeq" id="XP_004343547.1">
    <property type="nucleotide sequence ID" value="XM_004343497.2"/>
</dbReference>